<comment type="caution">
    <text evidence="1">The sequence shown here is derived from an EMBL/GenBank/DDBJ whole genome shotgun (WGS) entry which is preliminary data.</text>
</comment>
<evidence type="ECO:0000313" key="1">
    <source>
        <dbReference type="EMBL" id="MFB9099010.1"/>
    </source>
</evidence>
<evidence type="ECO:0000313" key="2">
    <source>
        <dbReference type="Proteomes" id="UP001589607"/>
    </source>
</evidence>
<gene>
    <name evidence="1" type="ORF">ACFFVF_21075</name>
</gene>
<name>A0ABV5GW19_9FLAO</name>
<organism evidence="1 2">
    <name type="scientific">Flavobacterium jumunjinense</name>
    <dbReference type="NCBI Taxonomy" id="998845"/>
    <lineage>
        <taxon>Bacteria</taxon>
        <taxon>Pseudomonadati</taxon>
        <taxon>Bacteroidota</taxon>
        <taxon>Flavobacteriia</taxon>
        <taxon>Flavobacteriales</taxon>
        <taxon>Flavobacteriaceae</taxon>
        <taxon>Flavobacterium</taxon>
    </lineage>
</organism>
<dbReference type="Proteomes" id="UP001589607">
    <property type="component" value="Unassembled WGS sequence"/>
</dbReference>
<protein>
    <submittedName>
        <fullName evidence="1">Uncharacterized protein</fullName>
    </submittedName>
</protein>
<proteinExistence type="predicted"/>
<accession>A0ABV5GW19</accession>
<dbReference type="EMBL" id="JBHMEY010000100">
    <property type="protein sequence ID" value="MFB9099010.1"/>
    <property type="molecule type" value="Genomic_DNA"/>
</dbReference>
<dbReference type="RefSeq" id="WP_236452859.1">
    <property type="nucleotide sequence ID" value="NZ_CBCSGE010000039.1"/>
</dbReference>
<reference evidence="1 2" key="1">
    <citation type="submission" date="2024-09" db="EMBL/GenBank/DDBJ databases">
        <authorList>
            <person name="Sun Q."/>
            <person name="Mori K."/>
        </authorList>
    </citation>
    <scope>NUCLEOTIDE SEQUENCE [LARGE SCALE GENOMIC DNA]</scope>
    <source>
        <strain evidence="1 2">CECT 7955</strain>
    </source>
</reference>
<sequence>MTNQIIENTKAFQELAPLTKAIYRQKTMMNRVKSELEIAREIGIEEYNNLYNPRPYTLKVITELLSI</sequence>
<keyword evidence="2" id="KW-1185">Reference proteome</keyword>